<name>A0ABW7PEG9_9ACTN</name>
<reference evidence="23 24" key="1">
    <citation type="submission" date="2024-03" db="EMBL/GenBank/DDBJ databases">
        <title>Whole genome sequencing of Streptomyces racemochromogenes, to identify antimicrobial biosynthetic gene clusters.</title>
        <authorList>
            <person name="Suryawanshi P."/>
            <person name="Krishnaraj P.U."/>
            <person name="Arun Y.P."/>
            <person name="Suryawanshi M.P."/>
            <person name="Rakshit O."/>
        </authorList>
    </citation>
    <scope>NUCLEOTIDE SEQUENCE [LARGE SCALE GENOMIC DNA]</scope>
    <source>
        <strain evidence="23 24">AUDT626</strain>
    </source>
</reference>
<dbReference type="EMBL" id="JBBDHD010000032">
    <property type="protein sequence ID" value="MFH7596431.1"/>
    <property type="molecule type" value="Genomic_DNA"/>
</dbReference>
<keyword evidence="10" id="KW-0408">Iron</keyword>
<dbReference type="PANTHER" id="PTHR21266">
    <property type="entry name" value="IRON-SULFUR DOMAIN CONTAINING PROTEIN"/>
    <property type="match status" value="1"/>
</dbReference>
<comment type="caution">
    <text evidence="23">The sequence shown here is derived from an EMBL/GenBank/DDBJ whole genome shotgun (WGS) entry which is preliminary data.</text>
</comment>
<evidence type="ECO:0000313" key="23">
    <source>
        <dbReference type="EMBL" id="MFH7596431.1"/>
    </source>
</evidence>
<sequence>MALSHWRLVRHLRRAVRRSDDSGTRLLHYYDEHPEKVPLPYPSGWFVIAWSDELKPGQVTTRRLCGEDVVLYRTRGGTLHAVAPYCPHLGTHLGSGATVCDEQIVCPFHRYRFGPDGTCIATPGGPPPPSMGSLRHYPLREQDGTVYLWYSHDNSPPGWELPPPVTGPQFCRPVHWTGDLRTHPQQTAENSVDYAHFSALHGFVEVTETAPVEFKGPTAHVHLRFSLRRFPVLGMLTAESGADLIGLGIILFKVEIPKVGIQGRGWALTTPVGPWRARIGLAFSCAATGFRWLPAPVRPLVTAPLTRLAARLFQLILKRDLSNDFPIWNHMRYQEPPRLTTYDGPIGRLRRWARQFYPPTGESEQRRGSDPADVNPPEQTPKGE</sequence>
<dbReference type="Gene3D" id="3.90.380.10">
    <property type="entry name" value="Naphthalene 1,2-dioxygenase Alpha Subunit, Chain A, domain 1"/>
    <property type="match status" value="1"/>
</dbReference>
<evidence type="ECO:0000256" key="13">
    <source>
        <dbReference type="ARBA" id="ARBA00023221"/>
    </source>
</evidence>
<dbReference type="SUPFAM" id="SSF50022">
    <property type="entry name" value="ISP domain"/>
    <property type="match status" value="1"/>
</dbReference>
<evidence type="ECO:0000256" key="4">
    <source>
        <dbReference type="ARBA" id="ARBA00022692"/>
    </source>
</evidence>
<evidence type="ECO:0000259" key="22">
    <source>
        <dbReference type="PROSITE" id="PS51296"/>
    </source>
</evidence>
<feature type="domain" description="Rieske" evidence="22">
    <location>
        <begin position="45"/>
        <end position="148"/>
    </location>
</feature>
<evidence type="ECO:0000256" key="6">
    <source>
        <dbReference type="ARBA" id="ARBA00022723"/>
    </source>
</evidence>
<dbReference type="InterPro" id="IPR050584">
    <property type="entry name" value="Cholesterol_7-desaturase"/>
</dbReference>
<keyword evidence="5" id="KW-0001">2Fe-2S</keyword>
<evidence type="ECO:0000256" key="5">
    <source>
        <dbReference type="ARBA" id="ARBA00022714"/>
    </source>
</evidence>
<gene>
    <name evidence="23" type="ORF">WDV06_15195</name>
</gene>
<evidence type="ECO:0000256" key="2">
    <source>
        <dbReference type="ARBA" id="ARBA00004370"/>
    </source>
</evidence>
<comment type="pathway">
    <text evidence="14">Steroid hormone biosynthesis; dafachronic acid biosynthesis.</text>
</comment>
<evidence type="ECO:0000256" key="7">
    <source>
        <dbReference type="ARBA" id="ARBA00022963"/>
    </source>
</evidence>
<evidence type="ECO:0000256" key="19">
    <source>
        <dbReference type="ARBA" id="ARBA00047853"/>
    </source>
</evidence>
<comment type="catalytic activity">
    <reaction evidence="19">
        <text>cholesterol + NADH + O2 + H(+) = 7-dehydrocholesterol + NAD(+) + 2 H2O</text>
        <dbReference type="Rhea" id="RHEA:51644"/>
        <dbReference type="ChEBI" id="CHEBI:15377"/>
        <dbReference type="ChEBI" id="CHEBI:15378"/>
        <dbReference type="ChEBI" id="CHEBI:15379"/>
        <dbReference type="ChEBI" id="CHEBI:16113"/>
        <dbReference type="ChEBI" id="CHEBI:17759"/>
        <dbReference type="ChEBI" id="CHEBI:57540"/>
        <dbReference type="ChEBI" id="CHEBI:57945"/>
        <dbReference type="EC" id="1.14.19.21"/>
    </reaction>
    <physiologicalReaction direction="left-to-right" evidence="19">
        <dbReference type="Rhea" id="RHEA:51645"/>
    </physiologicalReaction>
</comment>
<evidence type="ECO:0000256" key="1">
    <source>
        <dbReference type="ARBA" id="ARBA00001962"/>
    </source>
</evidence>
<comment type="subcellular location">
    <subcellularLocation>
        <location evidence="2">Membrane</location>
    </subcellularLocation>
</comment>
<dbReference type="PANTHER" id="PTHR21266:SF32">
    <property type="entry name" value="CHOLESTEROL 7-DESATURASE NVD"/>
    <property type="match status" value="1"/>
</dbReference>
<evidence type="ECO:0000256" key="17">
    <source>
        <dbReference type="ARBA" id="ARBA00030944"/>
    </source>
</evidence>
<dbReference type="CDD" id="cd03469">
    <property type="entry name" value="Rieske_RO_Alpha_N"/>
    <property type="match status" value="1"/>
</dbReference>
<keyword evidence="13" id="KW-0753">Steroid metabolism</keyword>
<dbReference type="RefSeq" id="WP_395510266.1">
    <property type="nucleotide sequence ID" value="NZ_JBBDHD010000032.1"/>
</dbReference>
<evidence type="ECO:0000256" key="10">
    <source>
        <dbReference type="ARBA" id="ARBA00023004"/>
    </source>
</evidence>
<keyword evidence="11" id="KW-0411">Iron-sulfur</keyword>
<feature type="region of interest" description="Disordered" evidence="21">
    <location>
        <begin position="357"/>
        <end position="384"/>
    </location>
</feature>
<dbReference type="Proteomes" id="UP001610631">
    <property type="component" value="Unassembled WGS sequence"/>
</dbReference>
<keyword evidence="24" id="KW-1185">Reference proteome</keyword>
<keyword evidence="7" id="KW-0442">Lipid degradation</keyword>
<evidence type="ECO:0000256" key="21">
    <source>
        <dbReference type="SAM" id="MobiDB-lite"/>
    </source>
</evidence>
<evidence type="ECO:0000313" key="24">
    <source>
        <dbReference type="Proteomes" id="UP001610631"/>
    </source>
</evidence>
<evidence type="ECO:0000256" key="12">
    <source>
        <dbReference type="ARBA" id="ARBA00023136"/>
    </source>
</evidence>
<evidence type="ECO:0000256" key="8">
    <source>
        <dbReference type="ARBA" id="ARBA00022989"/>
    </source>
</evidence>
<keyword evidence="4" id="KW-0812">Transmembrane</keyword>
<evidence type="ECO:0000256" key="9">
    <source>
        <dbReference type="ARBA" id="ARBA00023002"/>
    </source>
</evidence>
<comment type="cofactor">
    <cofactor evidence="1">
        <name>Fe cation</name>
        <dbReference type="ChEBI" id="CHEBI:24875"/>
    </cofactor>
</comment>
<protein>
    <recommendedName>
        <fullName evidence="16">cholesterol 7-desaturase</fullName>
        <ecNumber evidence="16">1.14.19.21</ecNumber>
    </recommendedName>
    <alternativeName>
        <fullName evidence="17">Rieske-type oxygenase</fullName>
    </alternativeName>
</protein>
<dbReference type="SUPFAM" id="SSF55961">
    <property type="entry name" value="Bet v1-like"/>
    <property type="match status" value="1"/>
</dbReference>
<comment type="catalytic activity">
    <reaction evidence="20">
        <text>cholesterol + NADPH + O2 + H(+) = 7-dehydrocholesterol + NADP(+) + 2 H2O</text>
        <dbReference type="Rhea" id="RHEA:45024"/>
        <dbReference type="ChEBI" id="CHEBI:15377"/>
        <dbReference type="ChEBI" id="CHEBI:15378"/>
        <dbReference type="ChEBI" id="CHEBI:15379"/>
        <dbReference type="ChEBI" id="CHEBI:16113"/>
        <dbReference type="ChEBI" id="CHEBI:17759"/>
        <dbReference type="ChEBI" id="CHEBI:57783"/>
        <dbReference type="ChEBI" id="CHEBI:58349"/>
        <dbReference type="EC" id="1.14.19.21"/>
    </reaction>
    <physiologicalReaction direction="left-to-right" evidence="20">
        <dbReference type="Rhea" id="RHEA:45025"/>
    </physiologicalReaction>
</comment>
<dbReference type="InterPro" id="IPR036922">
    <property type="entry name" value="Rieske_2Fe-2S_sf"/>
</dbReference>
<keyword evidence="9" id="KW-0560">Oxidoreductase</keyword>
<evidence type="ECO:0000256" key="3">
    <source>
        <dbReference type="ARBA" id="ARBA00004972"/>
    </source>
</evidence>
<evidence type="ECO:0000256" key="14">
    <source>
        <dbReference type="ARBA" id="ARBA00025712"/>
    </source>
</evidence>
<keyword evidence="8" id="KW-1133">Transmembrane helix</keyword>
<comment type="subunit">
    <text evidence="18">Homotrimer. The two-component system 3-ketosteroid-9-alpha-monooxygenase is composed of an oxygenase component KshA and a reductase component KshB.</text>
</comment>
<evidence type="ECO:0000256" key="18">
    <source>
        <dbReference type="ARBA" id="ARBA00046982"/>
    </source>
</evidence>
<dbReference type="Gene3D" id="2.102.10.10">
    <property type="entry name" value="Rieske [2Fe-2S] iron-sulphur domain"/>
    <property type="match status" value="1"/>
</dbReference>
<dbReference type="InterPro" id="IPR017941">
    <property type="entry name" value="Rieske_2Fe-2S"/>
</dbReference>
<dbReference type="Pfam" id="PF00355">
    <property type="entry name" value="Rieske"/>
    <property type="match status" value="1"/>
</dbReference>
<organism evidence="23 24">
    <name type="scientific">Streptomyces racemochromogenes</name>
    <dbReference type="NCBI Taxonomy" id="67353"/>
    <lineage>
        <taxon>Bacteria</taxon>
        <taxon>Bacillati</taxon>
        <taxon>Actinomycetota</taxon>
        <taxon>Actinomycetes</taxon>
        <taxon>Kitasatosporales</taxon>
        <taxon>Streptomycetaceae</taxon>
        <taxon>Streptomyces</taxon>
    </lineage>
</organism>
<evidence type="ECO:0000256" key="16">
    <source>
        <dbReference type="ARBA" id="ARBA00026095"/>
    </source>
</evidence>
<evidence type="ECO:0000256" key="20">
    <source>
        <dbReference type="ARBA" id="ARBA00049548"/>
    </source>
</evidence>
<proteinExistence type="inferred from homology"/>
<keyword evidence="6" id="KW-0479">Metal-binding</keyword>
<comment type="similarity">
    <text evidence="15">Belongs to the cholesterol 7-desaturase family.</text>
</comment>
<dbReference type="Pfam" id="PF19298">
    <property type="entry name" value="KshA_C"/>
    <property type="match status" value="1"/>
</dbReference>
<keyword evidence="13" id="KW-0443">Lipid metabolism</keyword>
<evidence type="ECO:0000256" key="15">
    <source>
        <dbReference type="ARBA" id="ARBA00025729"/>
    </source>
</evidence>
<evidence type="ECO:0000256" key="11">
    <source>
        <dbReference type="ARBA" id="ARBA00023014"/>
    </source>
</evidence>
<dbReference type="EC" id="1.14.19.21" evidence="16"/>
<dbReference type="PROSITE" id="PS51296">
    <property type="entry name" value="RIESKE"/>
    <property type="match status" value="1"/>
</dbReference>
<keyword evidence="12" id="KW-0472">Membrane</keyword>
<accession>A0ABW7PEG9</accession>
<comment type="pathway">
    <text evidence="3">Hormone biosynthesis.</text>
</comment>
<dbReference type="InterPro" id="IPR045605">
    <property type="entry name" value="KshA-like_C"/>
</dbReference>